<evidence type="ECO:0000256" key="2">
    <source>
        <dbReference type="ARBA" id="ARBA00022448"/>
    </source>
</evidence>
<dbReference type="SUPFAM" id="SSF47928">
    <property type="entry name" value="N-terminal domain of the delta subunit of the F1F0-ATP synthase"/>
    <property type="match status" value="1"/>
</dbReference>
<dbReference type="Gene3D" id="1.10.520.20">
    <property type="entry name" value="N-terminal domain of the delta subunit of the F1F0-ATP synthase"/>
    <property type="match status" value="1"/>
</dbReference>
<dbReference type="InterPro" id="IPR026015">
    <property type="entry name" value="ATP_synth_OSCP/delta_N_sf"/>
</dbReference>
<sequence>MAGLKEHYATKLLELSEKGNILEKDLEQAVLLRDTLGEPKVQAFLRDPHILAPVKHQLFTDSFSGNISEHLIKFLYLMIHENQESLIIPVLTEYIERANRRLGKTEAKVVAAFPLTKEQTESIGNVLTKKLDMPVDISVTVDPELIGGFYVLVDGHIFDGTVKSSFNNMKRTLKERKL</sequence>
<keyword evidence="6 7" id="KW-0066">ATP synthesis</keyword>
<dbReference type="GO" id="GO:0046933">
    <property type="term" value="F:proton-transporting ATP synthase activity, rotational mechanism"/>
    <property type="evidence" value="ECO:0007669"/>
    <property type="project" value="UniProtKB-UniRule"/>
</dbReference>
<keyword evidence="5 7" id="KW-0472">Membrane</keyword>
<keyword evidence="4 7" id="KW-0406">Ion transport</keyword>
<keyword evidence="2 7" id="KW-0813">Transport</keyword>
<keyword evidence="7" id="KW-0139">CF(1)</keyword>
<evidence type="ECO:0000256" key="1">
    <source>
        <dbReference type="ARBA" id="ARBA00004370"/>
    </source>
</evidence>
<dbReference type="NCBIfam" id="TIGR01145">
    <property type="entry name" value="ATP_synt_delta"/>
    <property type="match status" value="1"/>
</dbReference>
<dbReference type="PANTHER" id="PTHR11910">
    <property type="entry name" value="ATP SYNTHASE DELTA CHAIN"/>
    <property type="match status" value="1"/>
</dbReference>
<protein>
    <recommendedName>
        <fullName evidence="7">ATP synthase subunit delta</fullName>
    </recommendedName>
    <alternativeName>
        <fullName evidence="7">ATP synthase F(1) sector subunit delta</fullName>
    </alternativeName>
    <alternativeName>
        <fullName evidence="7">F-type ATPase subunit delta</fullName>
        <shortName evidence="7">F-ATPase subunit delta</shortName>
    </alternativeName>
</protein>
<keyword evidence="3 7" id="KW-0375">Hydrogen ion transport</keyword>
<comment type="subcellular location">
    <subcellularLocation>
        <location evidence="7">Cell membrane</location>
        <topology evidence="7">Peripheral membrane protein</topology>
    </subcellularLocation>
    <subcellularLocation>
        <location evidence="1">Membrane</location>
    </subcellularLocation>
</comment>
<dbReference type="RefSeq" id="WP_091683568.1">
    <property type="nucleotide sequence ID" value="NZ_BAABFM010000003.1"/>
</dbReference>
<evidence type="ECO:0000313" key="8">
    <source>
        <dbReference type="EMBL" id="SFN76614.1"/>
    </source>
</evidence>
<keyword evidence="7" id="KW-1003">Cell membrane</keyword>
<dbReference type="AlphaFoldDB" id="A0A1I5BPA2"/>
<evidence type="ECO:0000256" key="5">
    <source>
        <dbReference type="ARBA" id="ARBA00023136"/>
    </source>
</evidence>
<dbReference type="PRINTS" id="PR00125">
    <property type="entry name" value="ATPASEDELTA"/>
</dbReference>
<evidence type="ECO:0000313" key="9">
    <source>
        <dbReference type="Proteomes" id="UP000198806"/>
    </source>
</evidence>
<comment type="function">
    <text evidence="7">F(1)F(0) ATP synthase produces ATP from ADP in the presence of a proton or sodium gradient. F-type ATPases consist of two structural domains, F(1) containing the extramembraneous catalytic core and F(0) containing the membrane proton channel, linked together by a central stalk and a peripheral stalk. During catalysis, ATP synthesis in the catalytic domain of F(1) is coupled via a rotary mechanism of the central stalk subunits to proton translocation.</text>
</comment>
<dbReference type="EMBL" id="FOWD01000001">
    <property type="protein sequence ID" value="SFN76614.1"/>
    <property type="molecule type" value="Genomic_DNA"/>
</dbReference>
<dbReference type="STRING" id="1527.SAMN04489757_101133"/>
<proteinExistence type="inferred from homology"/>
<organism evidence="8 9">
    <name type="scientific">Anaerocolumna aminovalerica</name>
    <dbReference type="NCBI Taxonomy" id="1527"/>
    <lineage>
        <taxon>Bacteria</taxon>
        <taxon>Bacillati</taxon>
        <taxon>Bacillota</taxon>
        <taxon>Clostridia</taxon>
        <taxon>Lachnospirales</taxon>
        <taxon>Lachnospiraceae</taxon>
        <taxon>Anaerocolumna</taxon>
    </lineage>
</organism>
<evidence type="ECO:0000256" key="7">
    <source>
        <dbReference type="HAMAP-Rule" id="MF_01416"/>
    </source>
</evidence>
<dbReference type="HAMAP" id="MF_01416">
    <property type="entry name" value="ATP_synth_delta_bact"/>
    <property type="match status" value="1"/>
</dbReference>
<evidence type="ECO:0000256" key="3">
    <source>
        <dbReference type="ARBA" id="ARBA00022781"/>
    </source>
</evidence>
<comment type="function">
    <text evidence="7">This protein is part of the stalk that links CF(0) to CF(1). It either transmits conformational changes from CF(0) to CF(1) or is implicated in proton conduction.</text>
</comment>
<evidence type="ECO:0000256" key="6">
    <source>
        <dbReference type="ARBA" id="ARBA00023310"/>
    </source>
</evidence>
<dbReference type="Proteomes" id="UP000198806">
    <property type="component" value="Unassembled WGS sequence"/>
</dbReference>
<accession>A0A1I5BPA2</accession>
<evidence type="ECO:0000256" key="4">
    <source>
        <dbReference type="ARBA" id="ARBA00023065"/>
    </source>
</evidence>
<name>A0A1I5BPA2_9FIRM</name>
<keyword evidence="9" id="KW-1185">Reference proteome</keyword>
<dbReference type="GO" id="GO:0045259">
    <property type="term" value="C:proton-transporting ATP synthase complex"/>
    <property type="evidence" value="ECO:0007669"/>
    <property type="project" value="UniProtKB-KW"/>
</dbReference>
<dbReference type="OrthoDB" id="9802471at2"/>
<comment type="similarity">
    <text evidence="7">Belongs to the ATPase delta chain family.</text>
</comment>
<reference evidence="8 9" key="1">
    <citation type="submission" date="2016-10" db="EMBL/GenBank/DDBJ databases">
        <authorList>
            <person name="de Groot N.N."/>
        </authorList>
    </citation>
    <scope>NUCLEOTIDE SEQUENCE [LARGE SCALE GENOMIC DNA]</scope>
    <source>
        <strain evidence="8 9">DSM 1283</strain>
    </source>
</reference>
<dbReference type="InterPro" id="IPR000711">
    <property type="entry name" value="ATPase_OSCP/dsu"/>
</dbReference>
<dbReference type="Pfam" id="PF00213">
    <property type="entry name" value="OSCP"/>
    <property type="match status" value="1"/>
</dbReference>
<dbReference type="GO" id="GO:0005886">
    <property type="term" value="C:plasma membrane"/>
    <property type="evidence" value="ECO:0007669"/>
    <property type="project" value="UniProtKB-SubCell"/>
</dbReference>
<gene>
    <name evidence="7" type="primary">atpH</name>
    <name evidence="8" type="ORF">SAMN04489757_101133</name>
</gene>